<feature type="transmembrane region" description="Helical" evidence="6">
    <location>
        <begin position="21"/>
        <end position="43"/>
    </location>
</feature>
<proteinExistence type="predicted"/>
<keyword evidence="3 6" id="KW-0812">Transmembrane</keyword>
<keyword evidence="2" id="KW-1003">Cell membrane</keyword>
<protein>
    <submittedName>
        <fullName evidence="8">DUF202 domain-containing protein</fullName>
    </submittedName>
</protein>
<evidence type="ECO:0000259" key="7">
    <source>
        <dbReference type="Pfam" id="PF02656"/>
    </source>
</evidence>
<feature type="domain" description="DUF202" evidence="7">
    <location>
        <begin position="13"/>
        <end position="84"/>
    </location>
</feature>
<evidence type="ECO:0000256" key="4">
    <source>
        <dbReference type="ARBA" id="ARBA00022989"/>
    </source>
</evidence>
<comment type="caution">
    <text evidence="8">The sequence shown here is derived from an EMBL/GenBank/DDBJ whole genome shotgun (WGS) entry which is preliminary data.</text>
</comment>
<evidence type="ECO:0000256" key="2">
    <source>
        <dbReference type="ARBA" id="ARBA00022475"/>
    </source>
</evidence>
<sequence length="120" mass="13407">MTKKENESIYIQQHLANERTYLAWIRTSIATLGIGFVAGGLHFNSGKKLSEAADTLIIAVIIFSLAASAGLLLFSTYHYFSTRKKINSQTYQSSHALVIFVSMIMLMLIGALMFYFFNIA</sequence>
<reference evidence="8" key="1">
    <citation type="journal article" date="2018" name="Appl. Environ. Microbiol.">
        <title>Antimicrobial susceptibility testing and tentative epidemiological cut-off values of five Bacillus species relevant for use as animal feed additives or for plant protection.</title>
        <authorList>
            <person name="Agerso Y."/>
            <person name="Stuer-Lauridsen B."/>
            <person name="Bjerre K."/>
            <person name="Jensen M.G."/>
            <person name="Johansen E."/>
            <person name="Bennedsen M."/>
            <person name="Brockmann E."/>
            <person name="Nielsen B."/>
        </authorList>
    </citation>
    <scope>NUCLEOTIDE SEQUENCE [LARGE SCALE GENOMIC DNA]</scope>
    <source>
        <strain evidence="8">CHCC20162</strain>
    </source>
</reference>
<dbReference type="InterPro" id="IPR052053">
    <property type="entry name" value="IM_YidH-like"/>
</dbReference>
<dbReference type="RefSeq" id="WP_016764347.1">
    <property type="nucleotide sequence ID" value="NZ_AZUJ01000008.1"/>
</dbReference>
<accession>A0A0L1M268</accession>
<organism evidence="8 9">
    <name type="scientific">Priestia megaterium</name>
    <name type="common">Bacillus megaterium</name>
    <dbReference type="NCBI Taxonomy" id="1404"/>
    <lineage>
        <taxon>Bacteria</taxon>
        <taxon>Bacillati</taxon>
        <taxon>Bacillota</taxon>
        <taxon>Bacilli</taxon>
        <taxon>Bacillales</taxon>
        <taxon>Bacillaceae</taxon>
        <taxon>Priestia</taxon>
    </lineage>
</organism>
<evidence type="ECO:0000313" key="8">
    <source>
        <dbReference type="EMBL" id="RDZ17919.1"/>
    </source>
</evidence>
<dbReference type="GO" id="GO:0005886">
    <property type="term" value="C:plasma membrane"/>
    <property type="evidence" value="ECO:0007669"/>
    <property type="project" value="UniProtKB-SubCell"/>
</dbReference>
<dbReference type="AlphaFoldDB" id="A0A2B8H2J2"/>
<dbReference type="Proteomes" id="UP000256519">
    <property type="component" value="Unassembled WGS sequence"/>
</dbReference>
<name>A0A2B8H2J2_PRIMG</name>
<evidence type="ECO:0000256" key="5">
    <source>
        <dbReference type="ARBA" id="ARBA00023136"/>
    </source>
</evidence>
<feature type="transmembrane region" description="Helical" evidence="6">
    <location>
        <begin position="55"/>
        <end position="75"/>
    </location>
</feature>
<evidence type="ECO:0000256" key="3">
    <source>
        <dbReference type="ARBA" id="ARBA00022692"/>
    </source>
</evidence>
<gene>
    <name evidence="8" type="ORF">C3744_03270</name>
</gene>
<evidence type="ECO:0000313" key="9">
    <source>
        <dbReference type="Proteomes" id="UP000256519"/>
    </source>
</evidence>
<feature type="transmembrane region" description="Helical" evidence="6">
    <location>
        <begin position="96"/>
        <end position="117"/>
    </location>
</feature>
<evidence type="ECO:0000256" key="6">
    <source>
        <dbReference type="SAM" id="Phobius"/>
    </source>
</evidence>
<dbReference type="EMBL" id="PQWM01000006">
    <property type="protein sequence ID" value="RDZ17919.1"/>
    <property type="molecule type" value="Genomic_DNA"/>
</dbReference>
<keyword evidence="5 6" id="KW-0472">Membrane</keyword>
<dbReference type="PANTHER" id="PTHR34187">
    <property type="entry name" value="FGR18P"/>
    <property type="match status" value="1"/>
</dbReference>
<dbReference type="InterPro" id="IPR003807">
    <property type="entry name" value="DUF202"/>
</dbReference>
<dbReference type="PANTHER" id="PTHR34187:SF2">
    <property type="entry name" value="DUF202 DOMAIN-CONTAINING PROTEIN"/>
    <property type="match status" value="1"/>
</dbReference>
<evidence type="ECO:0000256" key="1">
    <source>
        <dbReference type="ARBA" id="ARBA00004651"/>
    </source>
</evidence>
<dbReference type="Pfam" id="PF02656">
    <property type="entry name" value="DUF202"/>
    <property type="match status" value="1"/>
</dbReference>
<accession>A0A2B8H2J2</accession>
<keyword evidence="4 6" id="KW-1133">Transmembrane helix</keyword>
<comment type="subcellular location">
    <subcellularLocation>
        <location evidence="1">Cell membrane</location>
        <topology evidence="1">Multi-pass membrane protein</topology>
    </subcellularLocation>
</comment>